<feature type="compositionally biased region" description="Acidic residues" evidence="1">
    <location>
        <begin position="81"/>
        <end position="101"/>
    </location>
</feature>
<proteinExistence type="predicted"/>
<accession>A0A6J2UCQ2</accession>
<evidence type="ECO:0000256" key="1">
    <source>
        <dbReference type="SAM" id="MobiDB-lite"/>
    </source>
</evidence>
<evidence type="ECO:0000313" key="3">
    <source>
        <dbReference type="RefSeq" id="XP_030386154.1"/>
    </source>
</evidence>
<organism evidence="2 3">
    <name type="scientific">Drosophila lebanonensis</name>
    <name type="common">Fruit fly</name>
    <name type="synonym">Scaptodrosophila lebanonensis</name>
    <dbReference type="NCBI Taxonomy" id="7225"/>
    <lineage>
        <taxon>Eukaryota</taxon>
        <taxon>Metazoa</taxon>
        <taxon>Ecdysozoa</taxon>
        <taxon>Arthropoda</taxon>
        <taxon>Hexapoda</taxon>
        <taxon>Insecta</taxon>
        <taxon>Pterygota</taxon>
        <taxon>Neoptera</taxon>
        <taxon>Endopterygota</taxon>
        <taxon>Diptera</taxon>
        <taxon>Brachycera</taxon>
        <taxon>Muscomorpha</taxon>
        <taxon>Ephydroidea</taxon>
        <taxon>Drosophilidae</taxon>
        <taxon>Scaptodrosophila</taxon>
    </lineage>
</organism>
<name>A0A6J2UCQ2_DROLE</name>
<dbReference type="AlphaFoldDB" id="A0A6J2UCQ2"/>
<sequence length="220" mass="24138">MAQPHRKPIFGKEVAVNAKKMKMGDPGLGNDSNETRIAVPAVQVSAGLTKPKSRGKNWKTLLDCLQKNNGTIRLSSKTFDEDSDNSEEEEKSDSDSDEDKENSDPGGKTFSNVFGDMSSSTLDTSDLFPTMEPDDLNITGSILFASADDKQRFLHSVAQDGKKYLRRIMLLKAGCFGGVLNEELDENGTYNNNIKASSDNVNGDTTVPLCFFDNYLSDFN</sequence>
<keyword evidence="2" id="KW-1185">Reference proteome</keyword>
<dbReference type="Proteomes" id="UP000504634">
    <property type="component" value="Unplaced"/>
</dbReference>
<dbReference type="GeneID" id="115632982"/>
<gene>
    <name evidence="3" type="primary">LOC115632982</name>
</gene>
<evidence type="ECO:0000313" key="2">
    <source>
        <dbReference type="Proteomes" id="UP000504634"/>
    </source>
</evidence>
<feature type="region of interest" description="Disordered" evidence="1">
    <location>
        <begin position="75"/>
        <end position="117"/>
    </location>
</feature>
<dbReference type="RefSeq" id="XP_030386154.1">
    <property type="nucleotide sequence ID" value="XM_030530294.1"/>
</dbReference>
<reference evidence="3" key="1">
    <citation type="submission" date="2025-08" db="UniProtKB">
        <authorList>
            <consortium name="RefSeq"/>
        </authorList>
    </citation>
    <scope>IDENTIFICATION</scope>
    <source>
        <strain evidence="3">11010-0011.00</strain>
        <tissue evidence="3">Whole body</tissue>
    </source>
</reference>
<protein>
    <submittedName>
        <fullName evidence="3">Uncharacterized protein LOC115632982</fullName>
    </submittedName>
</protein>